<feature type="chain" id="PRO_5015338915" evidence="1">
    <location>
        <begin position="19"/>
        <end position="224"/>
    </location>
</feature>
<dbReference type="Proteomes" id="UP000245081">
    <property type="component" value="Unassembled WGS sequence"/>
</dbReference>
<reference evidence="2 3" key="1">
    <citation type="journal article" date="2018" name="Environ. Microbiol.">
        <title>Isolation and genomic characterization of Novimethylophilus kurashikiensis gen. nov. sp. nov., a new lanthanide-dependent methylotrophic species of Methylophilaceae.</title>
        <authorList>
            <person name="Lv H."/>
            <person name="Sahin N."/>
            <person name="Tani A."/>
        </authorList>
    </citation>
    <scope>NUCLEOTIDE SEQUENCE [LARGE SCALE GENOMIC DNA]</scope>
    <source>
        <strain evidence="2 3">La2-4</strain>
    </source>
</reference>
<name>A0A2R5FA78_9PROT</name>
<protein>
    <submittedName>
        <fullName evidence="2">Uncharacterized protein</fullName>
    </submittedName>
</protein>
<feature type="signal peptide" evidence="1">
    <location>
        <begin position="1"/>
        <end position="18"/>
    </location>
</feature>
<evidence type="ECO:0000256" key="1">
    <source>
        <dbReference type="SAM" id="SignalP"/>
    </source>
</evidence>
<sequence length="224" mass="23122">MKKLAFLVLALFAGGASAATSSLTSWTGATKSVTVAPAIITNSLKPLVVSSINTSKPLQAAYAGTAKASFGFTEDTGYRNGYQTSYFNTASATGKVNLTATMSANASVANFTGTFSGFTPDAVTLVDAPKDFNQKAVATVLPASVPFTGTIAGNTVSGTAGSRVGVYDATQFYSPQNLTRTKDALPNSISLNVDVMSPRVYYPQGNGGYQVLTSVNYSGTATRK</sequence>
<gene>
    <name evidence="2" type="ORF">NMK_2047</name>
</gene>
<dbReference type="AlphaFoldDB" id="A0A2R5FA78"/>
<evidence type="ECO:0000313" key="2">
    <source>
        <dbReference type="EMBL" id="GBG14448.1"/>
    </source>
</evidence>
<dbReference type="RefSeq" id="WP_109015637.1">
    <property type="nucleotide sequence ID" value="NZ_BDOQ01000007.1"/>
</dbReference>
<keyword evidence="3" id="KW-1185">Reference proteome</keyword>
<evidence type="ECO:0000313" key="3">
    <source>
        <dbReference type="Proteomes" id="UP000245081"/>
    </source>
</evidence>
<organism evidence="2 3">
    <name type="scientific">Novimethylophilus kurashikiensis</name>
    <dbReference type="NCBI Taxonomy" id="1825523"/>
    <lineage>
        <taxon>Bacteria</taxon>
        <taxon>Pseudomonadati</taxon>
        <taxon>Pseudomonadota</taxon>
        <taxon>Betaproteobacteria</taxon>
        <taxon>Nitrosomonadales</taxon>
        <taxon>Methylophilaceae</taxon>
        <taxon>Novimethylophilus</taxon>
    </lineage>
</organism>
<accession>A0A2R5FA78</accession>
<comment type="caution">
    <text evidence="2">The sequence shown here is derived from an EMBL/GenBank/DDBJ whole genome shotgun (WGS) entry which is preliminary data.</text>
</comment>
<proteinExistence type="predicted"/>
<dbReference type="EMBL" id="BDOQ01000007">
    <property type="protein sequence ID" value="GBG14448.1"/>
    <property type="molecule type" value="Genomic_DNA"/>
</dbReference>
<keyword evidence="1" id="KW-0732">Signal</keyword>